<dbReference type="EMBL" id="SHLA01000001">
    <property type="protein sequence ID" value="RZU61970.1"/>
    <property type="molecule type" value="Genomic_DNA"/>
</dbReference>
<dbReference type="Pfam" id="PF02230">
    <property type="entry name" value="Abhydrolase_2"/>
    <property type="match status" value="1"/>
</dbReference>
<name>A0A4Q8ACN2_9MICC</name>
<keyword evidence="5" id="KW-1185">Reference proteome</keyword>
<dbReference type="GO" id="GO:0008474">
    <property type="term" value="F:palmitoyl-(protein) hydrolase activity"/>
    <property type="evidence" value="ECO:0007669"/>
    <property type="project" value="TreeGrafter"/>
</dbReference>
<comment type="similarity">
    <text evidence="1">Belongs to the AB hydrolase superfamily. AB hydrolase 2 family.</text>
</comment>
<keyword evidence="2" id="KW-0378">Hydrolase</keyword>
<evidence type="ECO:0000313" key="5">
    <source>
        <dbReference type="Proteomes" id="UP000292685"/>
    </source>
</evidence>
<protein>
    <submittedName>
        <fullName evidence="4">Phospholipase/carboxylesterase</fullName>
    </submittedName>
</protein>
<organism evidence="4 5">
    <name type="scientific">Zhihengliuella halotolerans</name>
    <dbReference type="NCBI Taxonomy" id="370736"/>
    <lineage>
        <taxon>Bacteria</taxon>
        <taxon>Bacillati</taxon>
        <taxon>Actinomycetota</taxon>
        <taxon>Actinomycetes</taxon>
        <taxon>Micrococcales</taxon>
        <taxon>Micrococcaceae</taxon>
        <taxon>Zhihengliuella</taxon>
    </lineage>
</organism>
<dbReference type="AlphaFoldDB" id="A0A4Q8ACN2"/>
<comment type="caution">
    <text evidence="4">The sequence shown here is derived from an EMBL/GenBank/DDBJ whole genome shotgun (WGS) entry which is preliminary data.</text>
</comment>
<dbReference type="InterPro" id="IPR029058">
    <property type="entry name" value="AB_hydrolase_fold"/>
</dbReference>
<dbReference type="PANTHER" id="PTHR10655">
    <property type="entry name" value="LYSOPHOSPHOLIPASE-RELATED"/>
    <property type="match status" value="1"/>
</dbReference>
<evidence type="ECO:0000256" key="1">
    <source>
        <dbReference type="ARBA" id="ARBA00006499"/>
    </source>
</evidence>
<dbReference type="GO" id="GO:0052689">
    <property type="term" value="F:carboxylic ester hydrolase activity"/>
    <property type="evidence" value="ECO:0007669"/>
    <property type="project" value="TreeGrafter"/>
</dbReference>
<proteinExistence type="inferred from homology"/>
<dbReference type="InterPro" id="IPR050565">
    <property type="entry name" value="LYPA1-2/EST-like"/>
</dbReference>
<feature type="domain" description="Phospholipase/carboxylesterase/thioesterase" evidence="3">
    <location>
        <begin position="102"/>
        <end position="212"/>
    </location>
</feature>
<dbReference type="PANTHER" id="PTHR10655:SF17">
    <property type="entry name" value="LYSOPHOSPHOLIPASE-LIKE PROTEIN 1"/>
    <property type="match status" value="1"/>
</dbReference>
<reference evidence="4 5" key="1">
    <citation type="submission" date="2019-02" db="EMBL/GenBank/DDBJ databases">
        <title>Sequencing the genomes of 1000 actinobacteria strains.</title>
        <authorList>
            <person name="Klenk H.-P."/>
        </authorList>
    </citation>
    <scope>NUCLEOTIDE SEQUENCE [LARGE SCALE GENOMIC DNA]</scope>
    <source>
        <strain evidence="4 5">DSM 17364</strain>
    </source>
</reference>
<dbReference type="Gene3D" id="3.40.50.1820">
    <property type="entry name" value="alpha/beta hydrolase"/>
    <property type="match status" value="1"/>
</dbReference>
<accession>A0A4Q8ACN2</accession>
<dbReference type="GO" id="GO:0005737">
    <property type="term" value="C:cytoplasm"/>
    <property type="evidence" value="ECO:0007669"/>
    <property type="project" value="TreeGrafter"/>
</dbReference>
<dbReference type="InterPro" id="IPR003140">
    <property type="entry name" value="PLipase/COase/thioEstase"/>
</dbReference>
<dbReference type="Proteomes" id="UP000292685">
    <property type="component" value="Unassembled WGS sequence"/>
</dbReference>
<evidence type="ECO:0000259" key="3">
    <source>
        <dbReference type="Pfam" id="PF02230"/>
    </source>
</evidence>
<evidence type="ECO:0000256" key="2">
    <source>
        <dbReference type="ARBA" id="ARBA00022801"/>
    </source>
</evidence>
<evidence type="ECO:0000313" key="4">
    <source>
        <dbReference type="EMBL" id="RZU61970.1"/>
    </source>
</evidence>
<sequence length="220" mass="23748">MGSMTSVWKPEVVWSRPEEERAGTPLIVLFHGYMSHERDLIGLAPMLPPEFTLASVRAPHAIGPGFAWFGLASDLSYSTPEAVGAAADVVGWLDTVKDQFTSVTLLGFSMGMAMATSVARHRPTEIAAVVGLSGFAVEGENDFFHDDAVASAGLPLFWGRGDADPVITEAKIDFTNRWANAKTKLTKMKYANLAHSINPTEMGHVCEFLRQTIPLAAVEA</sequence>
<dbReference type="SUPFAM" id="SSF53474">
    <property type="entry name" value="alpha/beta-Hydrolases"/>
    <property type="match status" value="1"/>
</dbReference>
<gene>
    <name evidence="4" type="ORF">EV380_1555</name>
</gene>